<evidence type="ECO:0000313" key="3">
    <source>
        <dbReference type="EMBL" id="HJB92074.1"/>
    </source>
</evidence>
<sequence>MAIRKSVDEVLKIKPVYVHLIHRYPYMGPCRFGQGEQLERAYDEMMAEENFQKMQDILQELYGSDRRFQLLKPAYLPQLDEFICREEELDSVGDDIHQADVILMEGLMGQHLAVNLAKRFRKPMVAVGCCTSTDVTACLRAAGFEAYGCWLLEKSKALMEFLRAKKGIQKTRVLSVLKGDVISKGVESNIRDFDRITNQWGVTFKFVNAEDFLDEIGNLSPEEVETAEKTADALMAGAESCTVSRDDMIRSAKVYVAAKKMLDLFDCNAFTIPCFEICATRRLNEERYTFCLTHSLLKEEGIPSACESDYNSLLSMIVMMNLADNAPHMGNMHPALPHEIPESLAGKENLIRIYHSVSTRYMRGRKGPAAPYGIRSFTAGLWGATLRYDYEQDAGSGVTMVRFNPQGTKLLAARARIAEGFGYDSIGCDNGFLAEVEDMEEFFEAMCDCGHHYVWAYGDLTGALEKLGNMIGFETKIV</sequence>
<dbReference type="GO" id="GO:0005996">
    <property type="term" value="P:monosaccharide metabolic process"/>
    <property type="evidence" value="ECO:0007669"/>
    <property type="project" value="InterPro"/>
</dbReference>
<name>A0A9D2SDR0_9FIRM</name>
<evidence type="ECO:0000256" key="1">
    <source>
        <dbReference type="ARBA" id="ARBA00023235"/>
    </source>
</evidence>
<keyword evidence="1" id="KW-0413">Isomerase</keyword>
<comment type="caution">
    <text evidence="3">The sequence shown here is derived from an EMBL/GenBank/DDBJ whole genome shotgun (WGS) entry which is preliminary data.</text>
</comment>
<dbReference type="EMBL" id="DWXE01000043">
    <property type="protein sequence ID" value="HJB92074.1"/>
    <property type="molecule type" value="Genomic_DNA"/>
</dbReference>
<reference evidence="3" key="1">
    <citation type="journal article" date="2021" name="PeerJ">
        <title>Extensive microbial diversity within the chicken gut microbiome revealed by metagenomics and culture.</title>
        <authorList>
            <person name="Gilroy R."/>
            <person name="Ravi A."/>
            <person name="Getino M."/>
            <person name="Pursley I."/>
            <person name="Horton D.L."/>
            <person name="Alikhan N.F."/>
            <person name="Baker D."/>
            <person name="Gharbi K."/>
            <person name="Hall N."/>
            <person name="Watson M."/>
            <person name="Adriaenssens E.M."/>
            <person name="Foster-Nyarko E."/>
            <person name="Jarju S."/>
            <person name="Secka A."/>
            <person name="Antonio M."/>
            <person name="Oren A."/>
            <person name="Chaudhuri R.R."/>
            <person name="La Ragione R."/>
            <person name="Hildebrand F."/>
            <person name="Pallen M.J."/>
        </authorList>
    </citation>
    <scope>NUCLEOTIDE SEQUENCE</scope>
    <source>
        <strain evidence="3">USAMLcec3-2134</strain>
    </source>
</reference>
<accession>A0A9D2SDR0</accession>
<reference evidence="3" key="2">
    <citation type="submission" date="2021-04" db="EMBL/GenBank/DDBJ databases">
        <authorList>
            <person name="Gilroy R."/>
        </authorList>
    </citation>
    <scope>NUCLEOTIDE SEQUENCE</scope>
    <source>
        <strain evidence="3">USAMLcec3-2134</strain>
    </source>
</reference>
<proteinExistence type="predicted"/>
<evidence type="ECO:0000313" key="4">
    <source>
        <dbReference type="Proteomes" id="UP000886883"/>
    </source>
</evidence>
<evidence type="ECO:0008006" key="5">
    <source>
        <dbReference type="Google" id="ProtNLM"/>
    </source>
</evidence>
<organism evidence="3 4">
    <name type="scientific">Candidatus Eisenbergiella merdigallinarum</name>
    <dbReference type="NCBI Taxonomy" id="2838552"/>
    <lineage>
        <taxon>Bacteria</taxon>
        <taxon>Bacillati</taxon>
        <taxon>Bacillota</taxon>
        <taxon>Clostridia</taxon>
        <taxon>Lachnospirales</taxon>
        <taxon>Lachnospiraceae</taxon>
        <taxon>Eisenbergiella</taxon>
    </lineage>
</organism>
<evidence type="ECO:0000256" key="2">
    <source>
        <dbReference type="ARBA" id="ARBA00023277"/>
    </source>
</evidence>
<dbReference type="GO" id="GO:0016861">
    <property type="term" value="F:intramolecular oxidoreductase activity, interconverting aldoses and ketoses"/>
    <property type="evidence" value="ECO:0007669"/>
    <property type="project" value="InterPro"/>
</dbReference>
<dbReference type="GO" id="GO:0005737">
    <property type="term" value="C:cytoplasm"/>
    <property type="evidence" value="ECO:0007669"/>
    <property type="project" value="InterPro"/>
</dbReference>
<dbReference type="AlphaFoldDB" id="A0A9D2SDR0"/>
<dbReference type="Proteomes" id="UP000886883">
    <property type="component" value="Unassembled WGS sequence"/>
</dbReference>
<keyword evidence="2" id="KW-0119">Carbohydrate metabolism</keyword>
<protein>
    <recommendedName>
        <fullName evidence="5">L-fucose isomerase and related proteins</fullName>
    </recommendedName>
</protein>
<dbReference type="PANTHER" id="PTHR36120">
    <property type="entry name" value="FUCOSE ISOMERASE"/>
    <property type="match status" value="1"/>
</dbReference>
<gene>
    <name evidence="3" type="ORF">H9763_11505</name>
</gene>
<dbReference type="SUPFAM" id="SSF53743">
    <property type="entry name" value="FucI/AraA N-terminal and middle domains"/>
    <property type="match status" value="1"/>
</dbReference>
<dbReference type="PANTHER" id="PTHR36120:SF1">
    <property type="entry name" value="L-FUCOSE ISOMERASE C-TERMINAL DOMAIN-CONTAINING PROTEIN"/>
    <property type="match status" value="1"/>
</dbReference>
<dbReference type="InterPro" id="IPR009015">
    <property type="entry name" value="Fucose_isomerase_N/cen_sf"/>
</dbReference>